<reference evidence="2 3" key="1">
    <citation type="submission" date="2019-06" db="EMBL/GenBank/DDBJ databases">
        <title>Genome analyses of bacteria isolated from kimchi.</title>
        <authorList>
            <person name="Lee S."/>
            <person name="Ahn S."/>
            <person name="Roh S."/>
        </authorList>
    </citation>
    <scope>NUCLEOTIDE SEQUENCE [LARGE SCALE GENOMIC DNA]</scope>
    <source>
        <strain evidence="2 3">CBA4606</strain>
    </source>
</reference>
<feature type="chain" id="PRO_5022845938" evidence="1">
    <location>
        <begin position="23"/>
        <end position="278"/>
    </location>
</feature>
<keyword evidence="1" id="KW-0732">Signal</keyword>
<dbReference type="AlphaFoldDB" id="A0A5B8STY4"/>
<evidence type="ECO:0000313" key="2">
    <source>
        <dbReference type="EMBL" id="QEA38208.1"/>
    </source>
</evidence>
<sequence>MRTSVCRLAGVVLGLSFTLALASEPVLVQGEESGQGVLRVRNGECFAIVPEHVVGYGLNLFVAAADRTRASAEVENTFGDDIAIIRVHAQGRLDCGTGWTASPGLDARLRSAVAEGKTASIIRVRATGGLESYPVRVHGYDDRYIEVAPLGSDITIFQGVSGSRLLLDGLPAGMVMSVDSELGLVRVYRQDALTHLVARFFDTSGPRQMPAIDQPVEPLIARAMATARTPIREEPSLWSPVVRWLLVGQSVAITGKVKGLPWLRTEEGYVRVNDMSMR</sequence>
<name>A0A5B8STY4_9GAMM</name>
<dbReference type="KEGG" id="paur:FGL86_03380"/>
<keyword evidence="3" id="KW-1185">Reference proteome</keyword>
<organism evidence="2 3">
    <name type="scientific">Pistricoccus aurantiacus</name>
    <dbReference type="NCBI Taxonomy" id="1883414"/>
    <lineage>
        <taxon>Bacteria</taxon>
        <taxon>Pseudomonadati</taxon>
        <taxon>Pseudomonadota</taxon>
        <taxon>Gammaproteobacteria</taxon>
        <taxon>Oceanospirillales</taxon>
        <taxon>Halomonadaceae</taxon>
        <taxon>Pistricoccus</taxon>
    </lineage>
</organism>
<dbReference type="EMBL" id="CP042382">
    <property type="protein sequence ID" value="QEA38208.1"/>
    <property type="molecule type" value="Genomic_DNA"/>
</dbReference>
<gene>
    <name evidence="2" type="ORF">FGL86_03380</name>
</gene>
<evidence type="ECO:0000256" key="1">
    <source>
        <dbReference type="SAM" id="SignalP"/>
    </source>
</evidence>
<dbReference type="OrthoDB" id="9554314at2"/>
<dbReference type="Proteomes" id="UP000321272">
    <property type="component" value="Chromosome"/>
</dbReference>
<dbReference type="RefSeq" id="WP_147183276.1">
    <property type="nucleotide sequence ID" value="NZ_CP042382.1"/>
</dbReference>
<evidence type="ECO:0000313" key="3">
    <source>
        <dbReference type="Proteomes" id="UP000321272"/>
    </source>
</evidence>
<protein>
    <submittedName>
        <fullName evidence="2">SH3 domain-containing protein</fullName>
    </submittedName>
</protein>
<feature type="signal peptide" evidence="1">
    <location>
        <begin position="1"/>
        <end position="22"/>
    </location>
</feature>
<proteinExistence type="predicted"/>
<accession>A0A5B8STY4</accession>